<keyword evidence="3" id="KW-1185">Reference proteome</keyword>
<dbReference type="SUPFAM" id="SSF46955">
    <property type="entry name" value="Putative DNA-binding domain"/>
    <property type="match status" value="1"/>
</dbReference>
<accession>A0A132PTP0</accession>
<gene>
    <name evidence="2" type="ORF">AFM11_05255</name>
</gene>
<evidence type="ECO:0000259" key="1">
    <source>
        <dbReference type="Pfam" id="PF12728"/>
    </source>
</evidence>
<comment type="caution">
    <text evidence="2">The sequence shown here is derived from an EMBL/GenBank/DDBJ whole genome shotgun (WGS) entry which is preliminary data.</text>
</comment>
<dbReference type="Gene3D" id="1.10.10.10">
    <property type="entry name" value="Winged helix-like DNA-binding domain superfamily/Winged helix DNA-binding domain"/>
    <property type="match status" value="1"/>
</dbReference>
<feature type="domain" description="Helix-turn-helix" evidence="1">
    <location>
        <begin position="10"/>
        <end position="58"/>
    </location>
</feature>
<dbReference type="RefSeq" id="WP_067844789.1">
    <property type="nucleotide sequence ID" value="NZ_LGTW01000002.1"/>
</dbReference>
<dbReference type="Pfam" id="PF12728">
    <property type="entry name" value="HTH_17"/>
    <property type="match status" value="1"/>
</dbReference>
<organism evidence="2 3">
    <name type="scientific">Mycolicibacterium wolinskyi</name>
    <dbReference type="NCBI Taxonomy" id="59750"/>
    <lineage>
        <taxon>Bacteria</taxon>
        <taxon>Bacillati</taxon>
        <taxon>Actinomycetota</taxon>
        <taxon>Actinomycetes</taxon>
        <taxon>Mycobacteriales</taxon>
        <taxon>Mycobacteriaceae</taxon>
        <taxon>Mycolicibacterium</taxon>
    </lineage>
</organism>
<dbReference type="InterPro" id="IPR036388">
    <property type="entry name" value="WH-like_DNA-bd_sf"/>
</dbReference>
<dbReference type="InterPro" id="IPR041657">
    <property type="entry name" value="HTH_17"/>
</dbReference>
<evidence type="ECO:0000313" key="3">
    <source>
        <dbReference type="Proteomes" id="UP000070612"/>
    </source>
</evidence>
<sequence>MSTATLAAHLTTADLAERLRRSEQTIRYWVAHEGLPAHRMTRRLYFDPAEVDAWLLARRDGAAPDDHRAAIRALVDAAPELTDDQAAKIRAVLTGGAR</sequence>
<name>A0A132PTP0_9MYCO</name>
<proteinExistence type="predicted"/>
<reference evidence="2 3" key="1">
    <citation type="submission" date="2015-07" db="EMBL/GenBank/DDBJ databases">
        <title>A draft genome sequence of Mycobacterium wolinskyi.</title>
        <authorList>
            <person name="de Man T.J."/>
            <person name="Perry K.A."/>
            <person name="Coulliette A.D."/>
            <person name="Jensen B."/>
            <person name="Toney N.C."/>
            <person name="Limbago B.M."/>
            <person name="Noble-Wang J."/>
        </authorList>
    </citation>
    <scope>NUCLEOTIDE SEQUENCE [LARGE SCALE GENOMIC DNA]</scope>
    <source>
        <strain evidence="2 3">CDC_01</strain>
    </source>
</reference>
<dbReference type="AlphaFoldDB" id="A0A132PTP0"/>
<dbReference type="PATRIC" id="fig|59750.3.peg.2936"/>
<dbReference type="EMBL" id="LGTW01000002">
    <property type="protein sequence ID" value="KWX25634.1"/>
    <property type="molecule type" value="Genomic_DNA"/>
</dbReference>
<dbReference type="InterPro" id="IPR009061">
    <property type="entry name" value="DNA-bd_dom_put_sf"/>
</dbReference>
<dbReference type="Proteomes" id="UP000070612">
    <property type="component" value="Unassembled WGS sequence"/>
</dbReference>
<protein>
    <recommendedName>
        <fullName evidence="1">Helix-turn-helix domain-containing protein</fullName>
    </recommendedName>
</protein>
<evidence type="ECO:0000313" key="2">
    <source>
        <dbReference type="EMBL" id="KWX25634.1"/>
    </source>
</evidence>